<comment type="cofactor">
    <cofactor evidence="2">
        <name>Mg(2+)</name>
        <dbReference type="ChEBI" id="CHEBI:18420"/>
    </cofactor>
</comment>
<dbReference type="InterPro" id="IPR013049">
    <property type="entry name" value="Spo11/TopoVI_A_N"/>
</dbReference>
<dbReference type="Gene3D" id="1.10.10.10">
    <property type="entry name" value="Winged helix-like DNA-binding domain superfamily/Winged helix DNA-binding domain"/>
    <property type="match status" value="1"/>
</dbReference>
<dbReference type="GO" id="GO:0005524">
    <property type="term" value="F:ATP binding"/>
    <property type="evidence" value="ECO:0007669"/>
    <property type="project" value="InterPro"/>
</dbReference>
<dbReference type="InterPro" id="IPR013048">
    <property type="entry name" value="Meiotic_Spo11"/>
</dbReference>
<evidence type="ECO:0000259" key="14">
    <source>
        <dbReference type="Pfam" id="PF21180"/>
    </source>
</evidence>
<feature type="active site" description="O-(5'-phospho-DNA)-tyrosine intermediate" evidence="12">
    <location>
        <position position="88"/>
    </location>
</feature>
<dbReference type="PRINTS" id="PR01550">
    <property type="entry name" value="TOP6AFAMILY"/>
</dbReference>
<dbReference type="GO" id="GO:0003918">
    <property type="term" value="F:DNA topoisomerase type II (double strand cut, ATP-hydrolyzing) activity"/>
    <property type="evidence" value="ECO:0007669"/>
    <property type="project" value="UniProtKB-UniRule"/>
</dbReference>
<dbReference type="EMBL" id="CAJOBC010008586">
    <property type="protein sequence ID" value="CAF3965778.1"/>
    <property type="molecule type" value="Genomic_DNA"/>
</dbReference>
<evidence type="ECO:0000256" key="3">
    <source>
        <dbReference type="ARBA" id="ARBA00004123"/>
    </source>
</evidence>
<evidence type="ECO:0000256" key="12">
    <source>
        <dbReference type="PROSITE-ProRule" id="PRU01385"/>
    </source>
</evidence>
<keyword evidence="11" id="KW-0539">Nucleus</keyword>
<evidence type="ECO:0000313" key="17">
    <source>
        <dbReference type="Proteomes" id="UP000663829"/>
    </source>
</evidence>
<dbReference type="EMBL" id="CAJNOQ010008585">
    <property type="protein sequence ID" value="CAF1201299.1"/>
    <property type="molecule type" value="Genomic_DNA"/>
</dbReference>
<evidence type="ECO:0000256" key="10">
    <source>
        <dbReference type="ARBA" id="ARBA00023235"/>
    </source>
</evidence>
<comment type="subcellular location">
    <subcellularLocation>
        <location evidence="3">Nucleus</location>
    </subcellularLocation>
</comment>
<dbReference type="GO" id="GO:0007131">
    <property type="term" value="P:reciprocal meiotic recombination"/>
    <property type="evidence" value="ECO:0007669"/>
    <property type="project" value="TreeGrafter"/>
</dbReference>
<sequence>MSQAQDLVVVSTSSKSSSEIIHCIEHLCYNIVMKLNLHQYPKLKIYKRQYDYVNEKDREKIVMYVNLLSTIHRLLTTKSFMNKREIYYSNVQLFKHQYISDKLIDNIQKHFNVDRQQLGIVASSKGLIAGNVKLVNNNGVLIDCVQFQRGLLIPDQIEKIQIIQTDLQFVLIVEKDTVFQHLIDEGLFVKYPKCCLVTGRGYPDHNTRQFLLHLSLLYPDVPFYALMDCDIHGIAILSTYKYSITATTDDAMKPSSLKNLHWLGIWPEEIVDQQTIQSITNEREKGMIKQFMKRPYLLETWLKQLKILDQIQKKLEIESIYDQDKQYMTQIYIPKKLIAGNWL</sequence>
<dbReference type="Gene3D" id="3.40.1360.10">
    <property type="match status" value="1"/>
</dbReference>
<protein>
    <recommendedName>
        <fullName evidence="5">DNA topoisomerase (ATP-hydrolyzing)</fullName>
        <ecNumber evidence="5">5.6.2.2</ecNumber>
    </recommendedName>
</protein>
<dbReference type="PANTHER" id="PTHR10848:SF0">
    <property type="entry name" value="MEIOTIC RECOMBINATION PROTEIN SPO11"/>
    <property type="match status" value="1"/>
</dbReference>
<dbReference type="CDD" id="cd00223">
    <property type="entry name" value="TOPRIM_TopoIIB_SPO"/>
    <property type="match status" value="1"/>
</dbReference>
<evidence type="ECO:0000256" key="8">
    <source>
        <dbReference type="ARBA" id="ARBA00023029"/>
    </source>
</evidence>
<dbReference type="InterPro" id="IPR036388">
    <property type="entry name" value="WH-like_DNA-bd_sf"/>
</dbReference>
<evidence type="ECO:0000256" key="9">
    <source>
        <dbReference type="ARBA" id="ARBA00023125"/>
    </source>
</evidence>
<dbReference type="OrthoDB" id="5377392at2759"/>
<keyword evidence="8 12" id="KW-0799">Topoisomerase</keyword>
<dbReference type="InterPro" id="IPR036078">
    <property type="entry name" value="Spo11/TopoVI_A_sf"/>
</dbReference>
<evidence type="ECO:0000256" key="4">
    <source>
        <dbReference type="ARBA" id="ARBA00006559"/>
    </source>
</evidence>
<keyword evidence="10 12" id="KW-0413">Isomerase</keyword>
<dbReference type="Proteomes" id="UP000663829">
    <property type="component" value="Unassembled WGS sequence"/>
</dbReference>
<keyword evidence="6" id="KW-0479">Metal-binding</keyword>
<evidence type="ECO:0000313" key="16">
    <source>
        <dbReference type="EMBL" id="CAF3965778.1"/>
    </source>
</evidence>
<dbReference type="PRINTS" id="PR01551">
    <property type="entry name" value="SPO11HOMOLOG"/>
</dbReference>
<reference evidence="15" key="1">
    <citation type="submission" date="2021-02" db="EMBL/GenBank/DDBJ databases">
        <authorList>
            <person name="Nowell W R."/>
        </authorList>
    </citation>
    <scope>NUCLEOTIDE SEQUENCE</scope>
</reference>
<dbReference type="InterPro" id="IPR002815">
    <property type="entry name" value="Spo11/TopoVI_A"/>
</dbReference>
<evidence type="ECO:0000256" key="1">
    <source>
        <dbReference type="ARBA" id="ARBA00000185"/>
    </source>
</evidence>
<evidence type="ECO:0000256" key="2">
    <source>
        <dbReference type="ARBA" id="ARBA00001946"/>
    </source>
</evidence>
<evidence type="ECO:0000256" key="7">
    <source>
        <dbReference type="ARBA" id="ARBA00022842"/>
    </source>
</evidence>
<dbReference type="Pfam" id="PF21180">
    <property type="entry name" value="TOP6A-Spo11_Toprim"/>
    <property type="match status" value="1"/>
</dbReference>
<name>A0A814WA45_9BILA</name>
<dbReference type="GO" id="GO:0000228">
    <property type="term" value="C:nuclear chromosome"/>
    <property type="evidence" value="ECO:0007669"/>
    <property type="project" value="TreeGrafter"/>
</dbReference>
<dbReference type="EC" id="5.6.2.2" evidence="5"/>
<dbReference type="GO" id="GO:0046872">
    <property type="term" value="F:metal ion binding"/>
    <property type="evidence" value="ECO:0007669"/>
    <property type="project" value="UniProtKB-KW"/>
</dbReference>
<keyword evidence="7" id="KW-0460">Magnesium</keyword>
<feature type="domain" description="Spo11/DNA topoisomerase VI subunit A N-terminal" evidence="13">
    <location>
        <begin position="60"/>
        <end position="120"/>
    </location>
</feature>
<evidence type="ECO:0000256" key="5">
    <source>
        <dbReference type="ARBA" id="ARBA00012895"/>
    </source>
</evidence>
<dbReference type="GO" id="GO:0000706">
    <property type="term" value="P:meiotic DNA double-strand break processing"/>
    <property type="evidence" value="ECO:0007669"/>
    <property type="project" value="TreeGrafter"/>
</dbReference>
<dbReference type="InterPro" id="IPR034136">
    <property type="entry name" value="TOPRIM_Topo6A/Spo11"/>
</dbReference>
<comment type="similarity">
    <text evidence="4 12">Belongs to the TOP6A family.</text>
</comment>
<evidence type="ECO:0000256" key="11">
    <source>
        <dbReference type="ARBA" id="ARBA00023242"/>
    </source>
</evidence>
<keyword evidence="17" id="KW-1185">Reference proteome</keyword>
<proteinExistence type="inferred from homology"/>
<dbReference type="PROSITE" id="PS52041">
    <property type="entry name" value="TOPO_IIB"/>
    <property type="match status" value="1"/>
</dbReference>
<gene>
    <name evidence="15" type="ORF">GPM918_LOCUS23735</name>
    <name evidence="16" type="ORF">SRO942_LOCUS23734</name>
</gene>
<dbReference type="PANTHER" id="PTHR10848">
    <property type="entry name" value="MEIOTIC RECOMBINATION PROTEIN SPO11"/>
    <property type="match status" value="1"/>
</dbReference>
<evidence type="ECO:0000313" key="15">
    <source>
        <dbReference type="EMBL" id="CAF1201299.1"/>
    </source>
</evidence>
<evidence type="ECO:0000256" key="6">
    <source>
        <dbReference type="ARBA" id="ARBA00022723"/>
    </source>
</evidence>
<dbReference type="SUPFAM" id="SSF56726">
    <property type="entry name" value="DNA topoisomerase IV, alpha subunit"/>
    <property type="match status" value="1"/>
</dbReference>
<feature type="domain" description="Topoisomerase 6 subunit A/Spo11 TOPRIM" evidence="14">
    <location>
        <begin position="169"/>
        <end position="337"/>
    </location>
</feature>
<organism evidence="15 17">
    <name type="scientific">Didymodactylos carnosus</name>
    <dbReference type="NCBI Taxonomy" id="1234261"/>
    <lineage>
        <taxon>Eukaryota</taxon>
        <taxon>Metazoa</taxon>
        <taxon>Spiralia</taxon>
        <taxon>Gnathifera</taxon>
        <taxon>Rotifera</taxon>
        <taxon>Eurotatoria</taxon>
        <taxon>Bdelloidea</taxon>
        <taxon>Philodinida</taxon>
        <taxon>Philodinidae</taxon>
        <taxon>Didymodactylos</taxon>
    </lineage>
</organism>
<comment type="caution">
    <text evidence="15">The sequence shown here is derived from an EMBL/GenBank/DDBJ whole genome shotgun (WGS) entry which is preliminary data.</text>
</comment>
<dbReference type="GO" id="GO:0003677">
    <property type="term" value="F:DNA binding"/>
    <property type="evidence" value="ECO:0007669"/>
    <property type="project" value="UniProtKB-UniRule"/>
</dbReference>
<dbReference type="Pfam" id="PF04406">
    <property type="entry name" value="TP6A_N"/>
    <property type="match status" value="1"/>
</dbReference>
<keyword evidence="9 12" id="KW-0238">DNA-binding</keyword>
<evidence type="ECO:0000259" key="13">
    <source>
        <dbReference type="Pfam" id="PF04406"/>
    </source>
</evidence>
<dbReference type="GO" id="GO:0042138">
    <property type="term" value="P:meiotic DNA double-strand break formation"/>
    <property type="evidence" value="ECO:0007669"/>
    <property type="project" value="InterPro"/>
</dbReference>
<dbReference type="Proteomes" id="UP000681722">
    <property type="component" value="Unassembled WGS sequence"/>
</dbReference>
<accession>A0A814WA45</accession>
<dbReference type="AlphaFoldDB" id="A0A814WA45"/>
<comment type="catalytic activity">
    <reaction evidence="1 12">
        <text>ATP-dependent breakage, passage and rejoining of double-stranded DNA.</text>
        <dbReference type="EC" id="5.6.2.2"/>
    </reaction>
</comment>